<evidence type="ECO:0000256" key="1">
    <source>
        <dbReference type="SAM" id="SignalP"/>
    </source>
</evidence>
<feature type="signal peptide" evidence="1">
    <location>
        <begin position="1"/>
        <end position="19"/>
    </location>
</feature>
<evidence type="ECO:0000313" key="2">
    <source>
        <dbReference type="EMBL" id="TRY80031.1"/>
    </source>
</evidence>
<dbReference type="EMBL" id="VCGU01000002">
    <property type="protein sequence ID" value="TRY80031.1"/>
    <property type="molecule type" value="Genomic_DNA"/>
</dbReference>
<evidence type="ECO:0000313" key="3">
    <source>
        <dbReference type="Proteomes" id="UP000318571"/>
    </source>
</evidence>
<organism evidence="2 3">
    <name type="scientific">Tigriopus californicus</name>
    <name type="common">Marine copepod</name>
    <dbReference type="NCBI Taxonomy" id="6832"/>
    <lineage>
        <taxon>Eukaryota</taxon>
        <taxon>Metazoa</taxon>
        <taxon>Ecdysozoa</taxon>
        <taxon>Arthropoda</taxon>
        <taxon>Crustacea</taxon>
        <taxon>Multicrustacea</taxon>
        <taxon>Hexanauplia</taxon>
        <taxon>Copepoda</taxon>
        <taxon>Harpacticoida</taxon>
        <taxon>Harpacticidae</taxon>
        <taxon>Tigriopus</taxon>
    </lineage>
</organism>
<name>A0A553PQT6_TIGCA</name>
<proteinExistence type="predicted"/>
<accession>A0A553PQT6</accession>
<sequence>MNKLIITVLASLFLGVCDAIPFPFSHKCPCENCWEKCFSKPPHPSFADEYAQLYQFFSRVQSDRVLSGAESSVLLIDLSIPQPQSIFQKNLVKLATFALNSGRKCHPTAISGYTRWGAFALNVQCPTACDMVDIIDSLPDNIPYGPPNLLGISCLLGNFAMNLDPFKCKFDDKRYAVAFTNEIQWGVPFCYIFPVRLEVETRFAPPPSLFAPTFTTGTSGQEQFIFTNSLLTASKYLVDCIRKTCCYNKPWDTIEHAVKGMKEARASDNRSEDGASEDVTEGTIYYIDAKDSKDVKKTEGNLREFLAEKERDVDPCVVIPSENEETGEGCMGELCNDPAYLEECPQNCEKCSRG</sequence>
<reference evidence="2 3" key="1">
    <citation type="journal article" date="2018" name="Nat. Ecol. Evol.">
        <title>Genomic signatures of mitonuclear coevolution across populations of Tigriopus californicus.</title>
        <authorList>
            <person name="Barreto F.S."/>
            <person name="Watson E.T."/>
            <person name="Lima T.G."/>
            <person name="Willett C.S."/>
            <person name="Edmands S."/>
            <person name="Li W."/>
            <person name="Burton R.S."/>
        </authorList>
    </citation>
    <scope>NUCLEOTIDE SEQUENCE [LARGE SCALE GENOMIC DNA]</scope>
    <source>
        <strain evidence="2 3">San Diego</strain>
    </source>
</reference>
<gene>
    <name evidence="2" type="ORF">TCAL_16035</name>
</gene>
<keyword evidence="1" id="KW-0732">Signal</keyword>
<dbReference type="Proteomes" id="UP000318571">
    <property type="component" value="Chromosome 6"/>
</dbReference>
<dbReference type="AlphaFoldDB" id="A0A553PQT6"/>
<protein>
    <submittedName>
        <fullName evidence="2">Uncharacterized protein</fullName>
    </submittedName>
</protein>
<keyword evidence="3" id="KW-1185">Reference proteome</keyword>
<feature type="chain" id="PRO_5021882479" evidence="1">
    <location>
        <begin position="20"/>
        <end position="354"/>
    </location>
</feature>
<comment type="caution">
    <text evidence="2">The sequence shown here is derived from an EMBL/GenBank/DDBJ whole genome shotgun (WGS) entry which is preliminary data.</text>
</comment>